<feature type="region of interest" description="Disordered" evidence="1">
    <location>
        <begin position="1"/>
        <end position="35"/>
    </location>
</feature>
<evidence type="ECO:0008006" key="4">
    <source>
        <dbReference type="Google" id="ProtNLM"/>
    </source>
</evidence>
<organism evidence="2 3">
    <name type="scientific">Durusdinium trenchii</name>
    <dbReference type="NCBI Taxonomy" id="1381693"/>
    <lineage>
        <taxon>Eukaryota</taxon>
        <taxon>Sar</taxon>
        <taxon>Alveolata</taxon>
        <taxon>Dinophyceae</taxon>
        <taxon>Suessiales</taxon>
        <taxon>Symbiodiniaceae</taxon>
        <taxon>Durusdinium</taxon>
    </lineage>
</organism>
<proteinExistence type="predicted"/>
<evidence type="ECO:0000313" key="3">
    <source>
        <dbReference type="Proteomes" id="UP001642484"/>
    </source>
</evidence>
<feature type="compositionally biased region" description="Polar residues" evidence="1">
    <location>
        <begin position="205"/>
        <end position="215"/>
    </location>
</feature>
<keyword evidence="3" id="KW-1185">Reference proteome</keyword>
<sequence length="477" mass="51460">MADSDDEMPPLEYVGTGVTGGNPVTASIEPDDDMPPLEYVGTDASLGISLREGDRVILKGLSKAALNGQTGTLQSFQKASKGRLPVKLDSSGSMLAVKPENIQKLPRETVTTKATKMNPDFGVATAKATHADRNATYSAPDEDDELPPLEYVGTCDISSRPNGVSNDAKVEDDEMPSLEYFGSKPPRIGGAEGCTDEKTKEEMPENSTNSSNSTFRDGDQVLIKGTLTELDGQQGVIESIRDGSFQVKLERNHKNVAKLAHGKLLQNLAEANLHKIWLRGSGAGAMPPLQFVGQANGSVHNSSVPNGHDAKEPERKSGHCEGNMKEIQEILQRMRSALHASSLPEVDVALGLDKPGLHWGGWEAEKSQIVKQLAAQRKQILEKVEVEPRVAMTSAPKGVDKSIIQKWCEELQLPPELLSRLNDEDVTDPQELTEVGEQELAALTMGLKIGPKGRFMKAVKRMKTLEAAELGSTASIS</sequence>
<evidence type="ECO:0000313" key="2">
    <source>
        <dbReference type="EMBL" id="CAK8994588.1"/>
    </source>
</evidence>
<gene>
    <name evidence="2" type="ORF">CCMP2556_LOCUS3705</name>
</gene>
<dbReference type="Proteomes" id="UP001642484">
    <property type="component" value="Unassembled WGS sequence"/>
</dbReference>
<name>A0ABP0HWK1_9DINO</name>
<accession>A0ABP0HWK1</accession>
<comment type="caution">
    <text evidence="2">The sequence shown here is derived from an EMBL/GenBank/DDBJ whole genome shotgun (WGS) entry which is preliminary data.</text>
</comment>
<reference evidence="2 3" key="1">
    <citation type="submission" date="2024-02" db="EMBL/GenBank/DDBJ databases">
        <authorList>
            <person name="Chen Y."/>
            <person name="Shah S."/>
            <person name="Dougan E. K."/>
            <person name="Thang M."/>
            <person name="Chan C."/>
        </authorList>
    </citation>
    <scope>NUCLEOTIDE SEQUENCE [LARGE SCALE GENOMIC DNA]</scope>
</reference>
<protein>
    <recommendedName>
        <fullName evidence="4">SAM domain-containing protein</fullName>
    </recommendedName>
</protein>
<dbReference type="EMBL" id="CAXAMN010001459">
    <property type="protein sequence ID" value="CAK8994588.1"/>
    <property type="molecule type" value="Genomic_DNA"/>
</dbReference>
<evidence type="ECO:0000256" key="1">
    <source>
        <dbReference type="SAM" id="MobiDB-lite"/>
    </source>
</evidence>
<feature type="region of interest" description="Disordered" evidence="1">
    <location>
        <begin position="178"/>
        <end position="217"/>
    </location>
</feature>